<evidence type="ECO:0000256" key="10">
    <source>
        <dbReference type="SAM" id="Phobius"/>
    </source>
</evidence>
<comment type="similarity">
    <text evidence="2 8 9">Belongs to the glycosyl hydrolase 9 (cellulase E) family.</text>
</comment>
<dbReference type="InterPro" id="IPR001701">
    <property type="entry name" value="Glyco_hydro_9"/>
</dbReference>
<keyword evidence="10" id="KW-0812">Transmembrane</keyword>
<keyword evidence="7 8" id="KW-0624">Polysaccharide degradation</keyword>
<feature type="active site" evidence="8">
    <location>
        <position position="460"/>
    </location>
</feature>
<keyword evidence="6 8" id="KW-0326">Glycosidase</keyword>
<keyword evidence="10" id="KW-0472">Membrane</keyword>
<feature type="transmembrane region" description="Helical" evidence="10">
    <location>
        <begin position="504"/>
        <end position="526"/>
    </location>
</feature>
<evidence type="ECO:0000256" key="5">
    <source>
        <dbReference type="ARBA" id="ARBA00023277"/>
    </source>
</evidence>
<evidence type="ECO:0000313" key="13">
    <source>
        <dbReference type="Proteomes" id="UP001479436"/>
    </source>
</evidence>
<organism evidence="12 13">
    <name type="scientific">Basidiobolus ranarum</name>
    <dbReference type="NCBI Taxonomy" id="34480"/>
    <lineage>
        <taxon>Eukaryota</taxon>
        <taxon>Fungi</taxon>
        <taxon>Fungi incertae sedis</taxon>
        <taxon>Zoopagomycota</taxon>
        <taxon>Entomophthoromycotina</taxon>
        <taxon>Basidiobolomycetes</taxon>
        <taxon>Basidiobolales</taxon>
        <taxon>Basidiobolaceae</taxon>
        <taxon>Basidiobolus</taxon>
    </lineage>
</organism>
<reference evidence="12 13" key="1">
    <citation type="submission" date="2023-04" db="EMBL/GenBank/DDBJ databases">
        <title>Genome of Basidiobolus ranarum AG-B5.</title>
        <authorList>
            <person name="Stajich J.E."/>
            <person name="Carter-House D."/>
            <person name="Gryganskyi A."/>
        </authorList>
    </citation>
    <scope>NUCLEOTIDE SEQUENCE [LARGE SCALE GENOMIC DNA]</scope>
    <source>
        <strain evidence="12 13">AG-B5</strain>
    </source>
</reference>
<dbReference type="EMBL" id="JASJQH010007227">
    <property type="protein sequence ID" value="KAK9712270.1"/>
    <property type="molecule type" value="Genomic_DNA"/>
</dbReference>
<keyword evidence="10" id="KW-1133">Transmembrane helix</keyword>
<dbReference type="Proteomes" id="UP001479436">
    <property type="component" value="Unassembled WGS sequence"/>
</dbReference>
<evidence type="ECO:0000256" key="3">
    <source>
        <dbReference type="ARBA" id="ARBA00022801"/>
    </source>
</evidence>
<feature type="domain" description="Glycoside hydrolase family 9" evidence="11">
    <location>
        <begin position="31"/>
        <end position="472"/>
    </location>
</feature>
<feature type="signal peptide" evidence="9">
    <location>
        <begin position="1"/>
        <end position="20"/>
    </location>
</feature>
<comment type="catalytic activity">
    <reaction evidence="1 9">
        <text>Endohydrolysis of (1-&gt;4)-beta-D-glucosidic linkages in cellulose, lichenin and cereal beta-D-glucans.</text>
        <dbReference type="EC" id="3.2.1.4"/>
    </reaction>
</comment>
<dbReference type="Pfam" id="PF00759">
    <property type="entry name" value="Glyco_hydro_9"/>
    <property type="match status" value="1"/>
</dbReference>
<sequence length="548" mass="61159">MLYVGAFSLLLLALTPSFNAQNQVTAPNPHYVAILNNSLWFYEAQRSGKLNSNGYQSRIPWRHDSGLDDGKDVGVDLTGGYYDAGDYLKFLLPMAYSLTITSWGALEFWPGYKLASQDSYLKDMLKWGTDWIIKAHPDANTLYVQVGKGNVDNNYWGPDTGIPTPRPSYKIDTNHPGTDVASEAAASLAATSIVFRNHFGDSDYADTLLKHARELYNFADTARKTEYQKSVSDAKEFYASTGFTDELVWGALWLFRATNDTQYLTTAIKYFDQYKLSGKTTPMDWNDKTPGIYVLGSEIFQDDNGQRFKKEAEAWLEGIVSGNKDGTFTKAGMVWFSGTSEMAATVPANTCSFLASIYSSSVLSKSNTEDSQNKKAKYENFVQNQLDYLLGKNPQNTPYVVGVHSNSPVNPHHAGAHGGTDVGNLNNPPVNQNVLYGAMVGGPNKDDEFYDERSDWKQSEVALDYNAPFQALMARQVMFATNDPPYVSLPYTPRPTRPAKSKTGLIIGLTIFAVFVLVCSIVLYFWRHRIATWWHRRRALKAGSRVLP</sequence>
<evidence type="ECO:0000256" key="9">
    <source>
        <dbReference type="RuleBase" id="RU361166"/>
    </source>
</evidence>
<dbReference type="Gene3D" id="1.50.10.10">
    <property type="match status" value="1"/>
</dbReference>
<feature type="active site" evidence="8">
    <location>
        <position position="451"/>
    </location>
</feature>
<gene>
    <name evidence="12" type="ORF">K7432_007264</name>
</gene>
<comment type="caution">
    <text evidence="12">The sequence shown here is derived from an EMBL/GenBank/DDBJ whole genome shotgun (WGS) entry which is preliminary data.</text>
</comment>
<evidence type="ECO:0000256" key="6">
    <source>
        <dbReference type="ARBA" id="ARBA00023295"/>
    </source>
</evidence>
<keyword evidence="3 8" id="KW-0378">Hydrolase</keyword>
<protein>
    <recommendedName>
        <fullName evidence="9">Endoglucanase</fullName>
        <ecNumber evidence="9">3.2.1.4</ecNumber>
    </recommendedName>
</protein>
<keyword evidence="9" id="KW-0732">Signal</keyword>
<keyword evidence="13" id="KW-1185">Reference proteome</keyword>
<dbReference type="EC" id="3.2.1.4" evidence="9"/>
<dbReference type="SUPFAM" id="SSF48208">
    <property type="entry name" value="Six-hairpin glycosidases"/>
    <property type="match status" value="1"/>
</dbReference>
<keyword evidence="5 8" id="KW-0119">Carbohydrate metabolism</keyword>
<proteinExistence type="inferred from homology"/>
<dbReference type="InterPro" id="IPR012341">
    <property type="entry name" value="6hp_glycosidase-like_sf"/>
</dbReference>
<dbReference type="PANTHER" id="PTHR22298">
    <property type="entry name" value="ENDO-1,4-BETA-GLUCANASE"/>
    <property type="match status" value="1"/>
</dbReference>
<dbReference type="PROSITE" id="PS00698">
    <property type="entry name" value="GH9_3"/>
    <property type="match status" value="1"/>
</dbReference>
<evidence type="ECO:0000256" key="7">
    <source>
        <dbReference type="ARBA" id="ARBA00023326"/>
    </source>
</evidence>
<evidence type="ECO:0000256" key="1">
    <source>
        <dbReference type="ARBA" id="ARBA00000966"/>
    </source>
</evidence>
<evidence type="ECO:0000256" key="8">
    <source>
        <dbReference type="PROSITE-ProRule" id="PRU10060"/>
    </source>
</evidence>
<dbReference type="InterPro" id="IPR008928">
    <property type="entry name" value="6-hairpin_glycosidase_sf"/>
</dbReference>
<evidence type="ECO:0000313" key="12">
    <source>
        <dbReference type="EMBL" id="KAK9712270.1"/>
    </source>
</evidence>
<name>A0ABR2W0K8_9FUNG</name>
<evidence type="ECO:0000259" key="11">
    <source>
        <dbReference type="Pfam" id="PF00759"/>
    </source>
</evidence>
<accession>A0ABR2W0K8</accession>
<evidence type="ECO:0000256" key="2">
    <source>
        <dbReference type="ARBA" id="ARBA00007072"/>
    </source>
</evidence>
<keyword evidence="4 9" id="KW-0136">Cellulose degradation</keyword>
<feature type="chain" id="PRO_5044999557" description="Endoglucanase" evidence="9">
    <location>
        <begin position="21"/>
        <end position="548"/>
    </location>
</feature>
<dbReference type="InterPro" id="IPR033126">
    <property type="entry name" value="Glyco_hydro_9_Asp/Glu_AS"/>
</dbReference>
<evidence type="ECO:0000256" key="4">
    <source>
        <dbReference type="ARBA" id="ARBA00023001"/>
    </source>
</evidence>